<evidence type="ECO:0000313" key="3">
    <source>
        <dbReference type="Proteomes" id="UP001162480"/>
    </source>
</evidence>
<feature type="region of interest" description="Disordered" evidence="1">
    <location>
        <begin position="16"/>
        <end position="42"/>
    </location>
</feature>
<name>A0AA36AS41_OCTVU</name>
<keyword evidence="3" id="KW-1185">Reference proteome</keyword>
<evidence type="ECO:0000256" key="1">
    <source>
        <dbReference type="SAM" id="MobiDB-lite"/>
    </source>
</evidence>
<dbReference type="EMBL" id="OX597817">
    <property type="protein sequence ID" value="CAI9721270.1"/>
    <property type="molecule type" value="Genomic_DNA"/>
</dbReference>
<evidence type="ECO:0000313" key="2">
    <source>
        <dbReference type="EMBL" id="CAI9721270.1"/>
    </source>
</evidence>
<dbReference type="Proteomes" id="UP001162480">
    <property type="component" value="Chromosome 4"/>
</dbReference>
<proteinExistence type="predicted"/>
<gene>
    <name evidence="2" type="ORF">OCTVUL_1B000562</name>
</gene>
<reference evidence="2" key="1">
    <citation type="submission" date="2023-08" db="EMBL/GenBank/DDBJ databases">
        <authorList>
            <person name="Alioto T."/>
            <person name="Alioto T."/>
            <person name="Gomez Garrido J."/>
        </authorList>
    </citation>
    <scope>NUCLEOTIDE SEQUENCE</scope>
</reference>
<protein>
    <submittedName>
        <fullName evidence="2">Uncharacterized protein</fullName>
    </submittedName>
</protein>
<sequence>MLAGAGIGVIAVVITTEDQSSTSTSNNTSSPALSTTTTAMPAPAVTTSIALQGLAIEKASRKKMKPNDIHEHKSMRATGEMSIYVLANVEEDEE</sequence>
<organism evidence="2 3">
    <name type="scientific">Octopus vulgaris</name>
    <name type="common">Common octopus</name>
    <dbReference type="NCBI Taxonomy" id="6645"/>
    <lineage>
        <taxon>Eukaryota</taxon>
        <taxon>Metazoa</taxon>
        <taxon>Spiralia</taxon>
        <taxon>Lophotrochozoa</taxon>
        <taxon>Mollusca</taxon>
        <taxon>Cephalopoda</taxon>
        <taxon>Coleoidea</taxon>
        <taxon>Octopodiformes</taxon>
        <taxon>Octopoda</taxon>
        <taxon>Incirrata</taxon>
        <taxon>Octopodidae</taxon>
        <taxon>Octopus</taxon>
    </lineage>
</organism>
<dbReference type="AlphaFoldDB" id="A0AA36AS41"/>
<accession>A0AA36AS41</accession>